<evidence type="ECO:0000256" key="6">
    <source>
        <dbReference type="ARBA" id="ARBA00022840"/>
    </source>
</evidence>
<keyword evidence="2 11" id="KW-0723">Serine/threonine-protein kinase</keyword>
<evidence type="ECO:0000259" key="10">
    <source>
        <dbReference type="PROSITE" id="PS50011"/>
    </source>
</evidence>
<keyword evidence="3" id="KW-0808">Transferase</keyword>
<evidence type="ECO:0000256" key="7">
    <source>
        <dbReference type="ARBA" id="ARBA00047899"/>
    </source>
</evidence>
<feature type="compositionally biased region" description="Low complexity" evidence="9">
    <location>
        <begin position="372"/>
        <end position="404"/>
    </location>
</feature>
<dbReference type="PROSITE" id="PS50011">
    <property type="entry name" value="PROTEIN_KINASE_DOM"/>
    <property type="match status" value="1"/>
</dbReference>
<feature type="region of interest" description="Disordered" evidence="9">
    <location>
        <begin position="371"/>
        <end position="409"/>
    </location>
</feature>
<feature type="compositionally biased region" description="Polar residues" evidence="9">
    <location>
        <begin position="556"/>
        <end position="567"/>
    </location>
</feature>
<dbReference type="InterPro" id="IPR011009">
    <property type="entry name" value="Kinase-like_dom_sf"/>
</dbReference>
<dbReference type="EMBL" id="JAMPLM010000005">
    <property type="protein sequence ID" value="MEP1058550.1"/>
    <property type="molecule type" value="Genomic_DNA"/>
</dbReference>
<evidence type="ECO:0000256" key="5">
    <source>
        <dbReference type="ARBA" id="ARBA00022777"/>
    </source>
</evidence>
<evidence type="ECO:0000256" key="4">
    <source>
        <dbReference type="ARBA" id="ARBA00022741"/>
    </source>
</evidence>
<dbReference type="SUPFAM" id="SSF56112">
    <property type="entry name" value="Protein kinase-like (PK-like)"/>
    <property type="match status" value="1"/>
</dbReference>
<evidence type="ECO:0000256" key="3">
    <source>
        <dbReference type="ARBA" id="ARBA00022679"/>
    </source>
</evidence>
<reference evidence="11 12" key="1">
    <citation type="submission" date="2022-04" db="EMBL/GenBank/DDBJ databases">
        <title>Positive selection, recombination, and allopatry shape intraspecific diversity of widespread and dominant cyanobacteria.</title>
        <authorList>
            <person name="Wei J."/>
            <person name="Shu W."/>
            <person name="Hu C."/>
        </authorList>
    </citation>
    <scope>NUCLEOTIDE SEQUENCE [LARGE SCALE GENOMIC DNA]</scope>
    <source>
        <strain evidence="11 12">AS-A4</strain>
    </source>
</reference>
<evidence type="ECO:0000313" key="12">
    <source>
        <dbReference type="Proteomes" id="UP001476950"/>
    </source>
</evidence>
<comment type="caution">
    <text evidence="11">The sequence shown here is derived from an EMBL/GenBank/DDBJ whole genome shotgun (WGS) entry which is preliminary data.</text>
</comment>
<evidence type="ECO:0000256" key="2">
    <source>
        <dbReference type="ARBA" id="ARBA00022527"/>
    </source>
</evidence>
<evidence type="ECO:0000313" key="11">
    <source>
        <dbReference type="EMBL" id="MEP1058550.1"/>
    </source>
</evidence>
<evidence type="ECO:0000256" key="8">
    <source>
        <dbReference type="ARBA" id="ARBA00048679"/>
    </source>
</evidence>
<keyword evidence="6" id="KW-0067">ATP-binding</keyword>
<name>A0ABV0KH82_9CYAN</name>
<dbReference type="Proteomes" id="UP001476950">
    <property type="component" value="Unassembled WGS sequence"/>
</dbReference>
<dbReference type="PANTHER" id="PTHR24363">
    <property type="entry name" value="SERINE/THREONINE PROTEIN KINASE"/>
    <property type="match status" value="1"/>
</dbReference>
<evidence type="ECO:0000256" key="1">
    <source>
        <dbReference type="ARBA" id="ARBA00012513"/>
    </source>
</evidence>
<gene>
    <name evidence="11" type="ORF">NDI38_08875</name>
</gene>
<dbReference type="Gene3D" id="3.30.200.20">
    <property type="entry name" value="Phosphorylase Kinase, domain 1"/>
    <property type="match status" value="1"/>
</dbReference>
<dbReference type="GO" id="GO:0004674">
    <property type="term" value="F:protein serine/threonine kinase activity"/>
    <property type="evidence" value="ECO:0007669"/>
    <property type="project" value="UniProtKB-KW"/>
</dbReference>
<comment type="catalytic activity">
    <reaction evidence="8">
        <text>L-seryl-[protein] + ATP = O-phospho-L-seryl-[protein] + ADP + H(+)</text>
        <dbReference type="Rhea" id="RHEA:17989"/>
        <dbReference type="Rhea" id="RHEA-COMP:9863"/>
        <dbReference type="Rhea" id="RHEA-COMP:11604"/>
        <dbReference type="ChEBI" id="CHEBI:15378"/>
        <dbReference type="ChEBI" id="CHEBI:29999"/>
        <dbReference type="ChEBI" id="CHEBI:30616"/>
        <dbReference type="ChEBI" id="CHEBI:83421"/>
        <dbReference type="ChEBI" id="CHEBI:456216"/>
        <dbReference type="EC" id="2.7.11.1"/>
    </reaction>
</comment>
<dbReference type="CDD" id="cd14014">
    <property type="entry name" value="STKc_PknB_like"/>
    <property type="match status" value="1"/>
</dbReference>
<organism evidence="11 12">
    <name type="scientific">Stenomitos frigidus AS-A4</name>
    <dbReference type="NCBI Taxonomy" id="2933935"/>
    <lineage>
        <taxon>Bacteria</taxon>
        <taxon>Bacillati</taxon>
        <taxon>Cyanobacteriota</taxon>
        <taxon>Cyanophyceae</taxon>
        <taxon>Leptolyngbyales</taxon>
        <taxon>Leptolyngbyaceae</taxon>
        <taxon>Stenomitos</taxon>
    </lineage>
</organism>
<feature type="domain" description="Protein kinase" evidence="10">
    <location>
        <begin position="15"/>
        <end position="277"/>
    </location>
</feature>
<dbReference type="Gene3D" id="1.10.510.10">
    <property type="entry name" value="Transferase(Phosphotransferase) domain 1"/>
    <property type="match status" value="1"/>
</dbReference>
<keyword evidence="4" id="KW-0547">Nucleotide-binding</keyword>
<feature type="region of interest" description="Disordered" evidence="9">
    <location>
        <begin position="546"/>
        <end position="567"/>
    </location>
</feature>
<evidence type="ECO:0000256" key="9">
    <source>
        <dbReference type="SAM" id="MobiDB-lite"/>
    </source>
</evidence>
<keyword evidence="5 11" id="KW-0418">Kinase</keyword>
<dbReference type="PANTHER" id="PTHR24363:SF0">
    <property type="entry name" value="SERINE_THREONINE KINASE LIKE DOMAIN CONTAINING 1"/>
    <property type="match status" value="1"/>
</dbReference>
<proteinExistence type="predicted"/>
<dbReference type="RefSeq" id="WP_190447870.1">
    <property type="nucleotide sequence ID" value="NZ_JAMPLM010000005.1"/>
</dbReference>
<dbReference type="Pfam" id="PF00069">
    <property type="entry name" value="Pkinase"/>
    <property type="match status" value="1"/>
</dbReference>
<feature type="region of interest" description="Disordered" evidence="9">
    <location>
        <begin position="293"/>
        <end position="344"/>
    </location>
</feature>
<feature type="compositionally biased region" description="Basic residues" evidence="9">
    <location>
        <begin position="328"/>
        <end position="338"/>
    </location>
</feature>
<protein>
    <recommendedName>
        <fullName evidence="1">non-specific serine/threonine protein kinase</fullName>
        <ecNumber evidence="1">2.7.11.1</ecNumber>
    </recommendedName>
</protein>
<accession>A0ABV0KH82</accession>
<sequence length="567" mass="63063">MRPPIAPGTLLQNRYCLIGAAGQGKFGQTYLARDQKRLNELCVVKEFTPVQQDPAVVESLRQRFHQEVSGLYELQHPQLPRLRMMFAQDGRLYWIRDYVEGKSYGVLLSERQAQGQCFSEAEVIQFLLKVLPVLTYLHNRGVVHRNLSLDTLILRQQDQLPIVINFGLVRELVTQLQLHPLDHNETLGKWGFVPPEQLHGKADPTSDLYALAVTAIALLTGKMPQALYNSQTQQLDWEPLVAVNPTLTRLLRQMLHPQPKKRLASAAQVSHILEPLLATAVVDAAPINTPEATEASDALQPFPTHLPTKSTPEATEASDALQPFPARLPKKRLRPKRKGNGDPRASTAMVVGLVLLLAAIAWRFLPHKQPTAKSAASPSPVAVSPAASPNEPAASPSPSPSAKAVSEDALRDRRRQLNIDFQFFTNLVDEAFYAKYPQLRSQSLGNSEQAKLRTEWNAIASSIMDKLSTLKPESRQKLGSYRRRDYDQWLATLGETGAKKSPRLDALADGRFWQLFPDQKGKALNPRTFGQVWYAIADEQLSAAKAQPLTKLPRPTSGNDTNGNRSL</sequence>
<dbReference type="InterPro" id="IPR000719">
    <property type="entry name" value="Prot_kinase_dom"/>
</dbReference>
<comment type="catalytic activity">
    <reaction evidence="7">
        <text>L-threonyl-[protein] + ATP = O-phospho-L-threonyl-[protein] + ADP + H(+)</text>
        <dbReference type="Rhea" id="RHEA:46608"/>
        <dbReference type="Rhea" id="RHEA-COMP:11060"/>
        <dbReference type="Rhea" id="RHEA-COMP:11605"/>
        <dbReference type="ChEBI" id="CHEBI:15378"/>
        <dbReference type="ChEBI" id="CHEBI:30013"/>
        <dbReference type="ChEBI" id="CHEBI:30616"/>
        <dbReference type="ChEBI" id="CHEBI:61977"/>
        <dbReference type="ChEBI" id="CHEBI:456216"/>
        <dbReference type="EC" id="2.7.11.1"/>
    </reaction>
</comment>
<keyword evidence="12" id="KW-1185">Reference proteome</keyword>
<dbReference type="EC" id="2.7.11.1" evidence="1"/>